<proteinExistence type="predicted"/>
<keyword evidence="2" id="KW-0378">Hydrolase</keyword>
<dbReference type="InterPro" id="IPR012338">
    <property type="entry name" value="Beta-lactam/transpept-like"/>
</dbReference>
<accession>A0A679JSL2</accession>
<dbReference type="InterPro" id="IPR050789">
    <property type="entry name" value="Diverse_Enzym_Activities"/>
</dbReference>
<dbReference type="PANTHER" id="PTHR43283">
    <property type="entry name" value="BETA-LACTAMASE-RELATED"/>
    <property type="match status" value="1"/>
</dbReference>
<evidence type="ECO:0000259" key="1">
    <source>
        <dbReference type="Pfam" id="PF00144"/>
    </source>
</evidence>
<dbReference type="PANTHER" id="PTHR43283:SF7">
    <property type="entry name" value="BETA-LACTAMASE-RELATED DOMAIN-CONTAINING PROTEIN"/>
    <property type="match status" value="1"/>
</dbReference>
<gene>
    <name evidence="2" type="primary">nylB_3</name>
    <name evidence="2" type="ORF">VVAX_05591</name>
</gene>
<protein>
    <submittedName>
        <fullName evidence="2">6-aminohexanoate-dimer hydrolase</fullName>
        <ecNumber evidence="2">3.5.1.46</ecNumber>
    </submittedName>
</protein>
<dbReference type="InterPro" id="IPR001466">
    <property type="entry name" value="Beta-lactam-related"/>
</dbReference>
<dbReference type="Pfam" id="PF00144">
    <property type="entry name" value="Beta-lactamase"/>
    <property type="match status" value="1"/>
</dbReference>
<dbReference type="EMBL" id="LR743508">
    <property type="protein sequence ID" value="CAA2109320.1"/>
    <property type="molecule type" value="Genomic_DNA"/>
</dbReference>
<dbReference type="RefSeq" id="WP_339093263.1">
    <property type="nucleotide sequence ID" value="NZ_LR743508.1"/>
</dbReference>
<dbReference type="EC" id="3.5.1.46" evidence="2"/>
<dbReference type="GO" id="GO:0019875">
    <property type="term" value="F:6-aminohexanoate-dimer hydrolase activity"/>
    <property type="evidence" value="ECO:0007669"/>
    <property type="project" value="UniProtKB-EC"/>
</dbReference>
<evidence type="ECO:0000313" key="2">
    <source>
        <dbReference type="EMBL" id="CAA2109320.1"/>
    </source>
</evidence>
<name>A0A679JSL2_VARPD</name>
<reference evidence="2" key="1">
    <citation type="submission" date="2019-12" db="EMBL/GenBank/DDBJ databases">
        <authorList>
            <person name="Cremers G."/>
        </authorList>
    </citation>
    <scope>NUCLEOTIDE SEQUENCE</scope>
    <source>
        <strain evidence="2">Vvax</strain>
    </source>
</reference>
<dbReference type="SUPFAM" id="SSF56601">
    <property type="entry name" value="beta-lactamase/transpeptidase-like"/>
    <property type="match status" value="1"/>
</dbReference>
<sequence length="401" mass="43968">MTPGHPELGWRMGAPRRVEDPEAWSEARVRERFCALRTGVPTTQVWRGEGPPSALPRALRDDIDTVAFTPLGGSAPMSWRQSLSANHTDGIVVLHKGRIVYEHYDGPLRAHTPHVCMSVTKSLVGTLAAAEMVAGRIDPDALVTAYVPELEASAWGNATVRQTMDMTTALEYDEDYTRPGAEVWSYLRAAGQLPREPGVIDPAGIRAFVCTVQRNDWHGEAFAYKTVNTEVLAWILCNVTGQPLERLVEERLWGPMGAEHDAYFGVDGKRLAGAGGAFNGTLRDMARFGEVMRCNGFYNGRRIVPEAAIEDIRRGGSPAHFAHAGYALLPGWSYRHMWWVTHNAHGAYCARGIHGQGIYIDPVAEMTIARFASHPRAGNAGLDPTTLPAYHALALHLLAES</sequence>
<organism evidence="2">
    <name type="scientific">Variovorax paradoxus</name>
    <dbReference type="NCBI Taxonomy" id="34073"/>
    <lineage>
        <taxon>Bacteria</taxon>
        <taxon>Pseudomonadati</taxon>
        <taxon>Pseudomonadota</taxon>
        <taxon>Betaproteobacteria</taxon>
        <taxon>Burkholderiales</taxon>
        <taxon>Comamonadaceae</taxon>
        <taxon>Variovorax</taxon>
    </lineage>
</organism>
<dbReference type="Gene3D" id="3.40.710.10">
    <property type="entry name" value="DD-peptidase/beta-lactamase superfamily"/>
    <property type="match status" value="1"/>
</dbReference>
<dbReference type="AlphaFoldDB" id="A0A679JSL2"/>
<feature type="domain" description="Beta-lactamase-related" evidence="1">
    <location>
        <begin position="91"/>
        <end position="375"/>
    </location>
</feature>